<comment type="caution">
    <text evidence="1">The sequence shown here is derived from an EMBL/GenBank/DDBJ whole genome shotgun (WGS) entry which is preliminary data.</text>
</comment>
<accession>A0A7C3KGB7</accession>
<dbReference type="EMBL" id="DSRU01000321">
    <property type="protein sequence ID" value="HFN00430.1"/>
    <property type="molecule type" value="Genomic_DNA"/>
</dbReference>
<sequence>MGEWGICRRGGVGEWGRGGVGEWGVGSGEWGVRASEEGEWDGDADEGMMKSWSNGRSRHLLSSRVGCCRGRLMTRKPAHREATLSLATTCSRFRFMGRQRVG</sequence>
<dbReference type="AlphaFoldDB" id="A0A7C3KGB7"/>
<organism evidence="1">
    <name type="scientific">Oscillatoriales cyanobacterium SpSt-418</name>
    <dbReference type="NCBI Taxonomy" id="2282169"/>
    <lineage>
        <taxon>Bacteria</taxon>
        <taxon>Bacillati</taxon>
        <taxon>Cyanobacteriota</taxon>
        <taxon>Cyanophyceae</taxon>
        <taxon>Oscillatoriophycideae</taxon>
        <taxon>Oscillatoriales</taxon>
    </lineage>
</organism>
<evidence type="ECO:0000313" key="1">
    <source>
        <dbReference type="EMBL" id="HFN00430.1"/>
    </source>
</evidence>
<protein>
    <submittedName>
        <fullName evidence="1">Uncharacterized protein</fullName>
    </submittedName>
</protein>
<gene>
    <name evidence="1" type="ORF">ENR64_22315</name>
</gene>
<reference evidence="1" key="1">
    <citation type="journal article" date="2020" name="mSystems">
        <title>Genome- and Community-Level Interaction Insights into Carbon Utilization and Element Cycling Functions of Hydrothermarchaeota in Hydrothermal Sediment.</title>
        <authorList>
            <person name="Zhou Z."/>
            <person name="Liu Y."/>
            <person name="Xu W."/>
            <person name="Pan J."/>
            <person name="Luo Z.H."/>
            <person name="Li M."/>
        </authorList>
    </citation>
    <scope>NUCLEOTIDE SEQUENCE [LARGE SCALE GENOMIC DNA]</scope>
    <source>
        <strain evidence="1">SpSt-418</strain>
    </source>
</reference>
<proteinExistence type="predicted"/>
<name>A0A7C3KGB7_9CYAN</name>